<comment type="caution">
    <text evidence="1">The sequence shown here is derived from an EMBL/GenBank/DDBJ whole genome shotgun (WGS) entry which is preliminary data.</text>
</comment>
<proteinExistence type="predicted"/>
<gene>
    <name evidence="1" type="ORF">ACFPTO_05880</name>
</gene>
<keyword evidence="2" id="KW-1185">Reference proteome</keyword>
<reference evidence="2" key="1">
    <citation type="journal article" date="2019" name="Int. J. Syst. Evol. Microbiol.">
        <title>The Global Catalogue of Microorganisms (GCM) 10K type strain sequencing project: providing services to taxonomists for standard genome sequencing and annotation.</title>
        <authorList>
            <consortium name="The Broad Institute Genomics Platform"/>
            <consortium name="The Broad Institute Genome Sequencing Center for Infectious Disease"/>
            <person name="Wu L."/>
            <person name="Ma J."/>
        </authorList>
    </citation>
    <scope>NUCLEOTIDE SEQUENCE [LARGE SCALE GENOMIC DNA]</scope>
    <source>
        <strain evidence="2">CCUG 56042</strain>
    </source>
</reference>
<dbReference type="Proteomes" id="UP001596103">
    <property type="component" value="Unassembled WGS sequence"/>
</dbReference>
<dbReference type="InterPro" id="IPR014056">
    <property type="entry name" value="TypeIITA-like_toxin_pred"/>
</dbReference>
<dbReference type="EMBL" id="JBHSMP010000009">
    <property type="protein sequence ID" value="MFC5428338.1"/>
    <property type="molecule type" value="Genomic_DNA"/>
</dbReference>
<dbReference type="PANTHER" id="PTHR41791:SF1">
    <property type="entry name" value="SSL7039 PROTEIN"/>
    <property type="match status" value="1"/>
</dbReference>
<dbReference type="NCBIfam" id="TIGR02683">
    <property type="entry name" value="upstrm_HI1419"/>
    <property type="match status" value="1"/>
</dbReference>
<accession>A0ABW0J5L8</accession>
<organism evidence="1 2">
    <name type="scientific">Paraburkholderia denitrificans</name>
    <dbReference type="NCBI Taxonomy" id="694025"/>
    <lineage>
        <taxon>Bacteria</taxon>
        <taxon>Pseudomonadati</taxon>
        <taxon>Pseudomonadota</taxon>
        <taxon>Betaproteobacteria</taxon>
        <taxon>Burkholderiales</taxon>
        <taxon>Burkholderiaceae</taxon>
        <taxon>Paraburkholderia</taxon>
    </lineage>
</organism>
<evidence type="ECO:0000313" key="1">
    <source>
        <dbReference type="EMBL" id="MFC5428338.1"/>
    </source>
</evidence>
<sequence length="87" mass="9767">MSGSRENGCIAAIPAQCSWLLLDATRCQRPLPVAEGVSELRVDYGPGYRVYYTQHRGVWFLLLCGGDTRTQDSDIKHALRLARELED</sequence>
<dbReference type="PANTHER" id="PTHR41791">
    <property type="entry name" value="SSL7039 PROTEIN"/>
    <property type="match status" value="1"/>
</dbReference>
<protein>
    <submittedName>
        <fullName evidence="1">Type II toxin-antitoxin system RelE/ParE family toxin</fullName>
    </submittedName>
</protein>
<dbReference type="RefSeq" id="WP_377710112.1">
    <property type="nucleotide sequence ID" value="NZ_JBHSMP010000009.1"/>
</dbReference>
<name>A0ABW0J5L8_9BURK</name>
<evidence type="ECO:0000313" key="2">
    <source>
        <dbReference type="Proteomes" id="UP001596103"/>
    </source>
</evidence>